<reference evidence="1 2" key="1">
    <citation type="journal article" date="2012" name="Mol. Biol. Evol.">
        <title>Genome reduction and co-evolution between the primary and secondary bacterial symbionts of psyllids.</title>
        <authorList>
            <person name="Sloan D.B."/>
            <person name="Moran N.A."/>
        </authorList>
    </citation>
    <scope>NUCLEOTIDE SEQUENCE [LARGE SCALE GENOMIC DNA]</scope>
    <source>
        <strain evidence="1">Ceuc_S</strain>
    </source>
</reference>
<organism evidence="1 2">
    <name type="scientific">secondary endosymbiont of Ctenarytaina eucalypti</name>
    <dbReference type="NCBI Taxonomy" id="1199245"/>
    <lineage>
        <taxon>Bacteria</taxon>
        <taxon>Pseudomonadati</taxon>
        <taxon>Pseudomonadota</taxon>
        <taxon>Gammaproteobacteria</taxon>
        <taxon>Enterobacterales</taxon>
        <taxon>Enterobacteriaceae</taxon>
        <taxon>aphid secondary symbionts</taxon>
    </lineage>
</organism>
<dbReference type="AlphaFoldDB" id="J3TXM0"/>
<keyword evidence="2" id="KW-1185">Reference proteome</keyword>
<accession>J3TXM0</accession>
<dbReference type="Proteomes" id="UP000003936">
    <property type="component" value="Chromosome"/>
</dbReference>
<dbReference type="KEGG" id="sect:A359_05680"/>
<gene>
    <name evidence="1" type="ORF">A359_05680</name>
</gene>
<sequence>MGYQTEYLFRYVWMLIAINLHDSKWRVVFIYAHERRCSRNFDTKLLQ</sequence>
<evidence type="ECO:0000313" key="2">
    <source>
        <dbReference type="Proteomes" id="UP000003936"/>
    </source>
</evidence>
<dbReference type="EMBL" id="CP003546">
    <property type="protein sequence ID" value="AFP84960.1"/>
    <property type="molecule type" value="Genomic_DNA"/>
</dbReference>
<dbReference type="HOGENOM" id="CLU_3173049_0_0_6"/>
<evidence type="ECO:0000313" key="1">
    <source>
        <dbReference type="EMBL" id="AFP84960.1"/>
    </source>
</evidence>
<protein>
    <submittedName>
        <fullName evidence="1">Uncharacterized protein</fullName>
    </submittedName>
</protein>
<proteinExistence type="predicted"/>
<name>J3TXM0_9ENTR</name>